<proteinExistence type="inferred from homology"/>
<keyword evidence="9" id="KW-1185">Reference proteome</keyword>
<dbReference type="PROSITE" id="PS00041">
    <property type="entry name" value="HTH_ARAC_FAMILY_1"/>
    <property type="match status" value="1"/>
</dbReference>
<keyword evidence="4" id="KW-0804">Transcription</keyword>
<feature type="compositionally biased region" description="Basic and acidic residues" evidence="6">
    <location>
        <begin position="749"/>
        <end position="766"/>
    </location>
</feature>
<evidence type="ECO:0000256" key="6">
    <source>
        <dbReference type="SAM" id="MobiDB-lite"/>
    </source>
</evidence>
<organism evidence="8 9">
    <name type="scientific">Paenibacillus chungangensis</name>
    <dbReference type="NCBI Taxonomy" id="696535"/>
    <lineage>
        <taxon>Bacteria</taxon>
        <taxon>Bacillati</taxon>
        <taxon>Bacillota</taxon>
        <taxon>Bacilli</taxon>
        <taxon>Bacillales</taxon>
        <taxon>Paenibacillaceae</taxon>
        <taxon>Paenibacillus</taxon>
    </lineage>
</organism>
<dbReference type="PRINTS" id="PR00032">
    <property type="entry name" value="HTHARAC"/>
</dbReference>
<sequence>MHGTLSSITVTTDAGLHIAVTPVTAHAFHIHSSWSSDLIQAHSPLIRIGAVSATSSVQYDMRERDEWLHISTGDAEVAIHRNSGELLLRSGTGERLARQFPPRLHECEESGYHTEFELSGHEQIYGLGDAPNIPLMKRGCKVPIRMRGHSAHAPVPLLLSASGWGMLADTIEEHEFDIGRSRPNRIRYNRKCEELAYYWITGNSLTGLLKTYKDLAGPPALLPLWAYGLSFNCNLQTTARDMIEDALKFGREDIPCDLIGLEPTWMEQPEGQGADEPFRWHPDRFYIPQWMPEGEHTFMGALNRIGFKLNLGLYLSQLEGGEPGVYDNSDTEQGQLYSRIAPLVNQGVQGFHLCSKKPYMDSAQSHLPLPQHEAAGEAGLTDTLRIGKELAEGYAAHTGKRPMLSVPAGYAGIQKYGAVSSGGTASPQLAVMNAGLSGIPHMSVDMHLHTSEGIHYAFFQPWVRVNSWAYWRHPALLEKKLLAIFRTYAKLRYRLLPYIYTAAHEAARSGLPILRAMPLMFPDDPECATLHNQFMFGDSLLVGAFTERVYLPEGTWFDYWTGQQYDGPGFIEVTIPDTAGGPLLVRAGAIIPMWPDVRHTLEGARTEELELHVYSGCDGEFMVIEDDGESYGYLHGQAATTVISFRDEGDRLTLQLEPRQGSYPSMPSGRSWRVCFHMNRRGAPATVRVDGKARRKRCGGKAKVKAEDAWHFHRGNGMVELGVKESADRTEARTIALHMKDYGSSNSLKKQEENAGKTEAKADRNRSTISIELHNRENVRDEGIRRENGTGDESSPSSRGENRIVSQTLELIHMHLNKEELTLQHVADRLHINSSYLSRRFKQETGRSFSDYVQAARMERAHQLLLEGSTVSMAAQDCGFKDASYFIRVFRKHWGVTPGELRRPEA</sequence>
<feature type="compositionally biased region" description="Basic and acidic residues" evidence="6">
    <location>
        <begin position="773"/>
        <end position="789"/>
    </location>
</feature>
<comment type="similarity">
    <text evidence="1 5">Belongs to the glycosyl hydrolase 31 family.</text>
</comment>
<dbReference type="InterPro" id="IPR018062">
    <property type="entry name" value="HTH_AraC-typ_CS"/>
</dbReference>
<dbReference type="Pfam" id="PF21365">
    <property type="entry name" value="Glyco_hydro_31_3rd"/>
    <property type="match status" value="1"/>
</dbReference>
<evidence type="ECO:0000256" key="1">
    <source>
        <dbReference type="ARBA" id="ARBA00007806"/>
    </source>
</evidence>
<dbReference type="InterPro" id="IPR033403">
    <property type="entry name" value="DUF5110"/>
</dbReference>
<evidence type="ECO:0000313" key="8">
    <source>
        <dbReference type="EMBL" id="MFD0958178.1"/>
    </source>
</evidence>
<feature type="domain" description="HTH araC/xylS-type" evidence="7">
    <location>
        <begin position="806"/>
        <end position="904"/>
    </location>
</feature>
<feature type="compositionally biased region" description="Polar residues" evidence="6">
    <location>
        <begin position="791"/>
        <end position="802"/>
    </location>
</feature>
<dbReference type="SMART" id="SM00342">
    <property type="entry name" value="HTH_ARAC"/>
    <property type="match status" value="1"/>
</dbReference>
<evidence type="ECO:0000256" key="3">
    <source>
        <dbReference type="ARBA" id="ARBA00023125"/>
    </source>
</evidence>
<gene>
    <name evidence="8" type="ORF">ACFQ2I_02110</name>
</gene>
<dbReference type="PANTHER" id="PTHR43863">
    <property type="entry name" value="HYDROLASE, PUTATIVE (AFU_ORTHOLOGUE AFUA_1G03140)-RELATED"/>
    <property type="match status" value="1"/>
</dbReference>
<dbReference type="RefSeq" id="WP_377561828.1">
    <property type="nucleotide sequence ID" value="NZ_JBHTJZ010000004.1"/>
</dbReference>
<dbReference type="InterPro" id="IPR020449">
    <property type="entry name" value="Tscrpt_reg_AraC-type_HTH"/>
</dbReference>
<dbReference type="InterPro" id="IPR051816">
    <property type="entry name" value="Glycosyl_Hydrolase_31"/>
</dbReference>
<keyword evidence="3" id="KW-0238">DNA-binding</keyword>
<reference evidence="9" key="1">
    <citation type="journal article" date="2019" name="Int. J. Syst. Evol. Microbiol.">
        <title>The Global Catalogue of Microorganisms (GCM) 10K type strain sequencing project: providing services to taxonomists for standard genome sequencing and annotation.</title>
        <authorList>
            <consortium name="The Broad Institute Genomics Platform"/>
            <consortium name="The Broad Institute Genome Sequencing Center for Infectious Disease"/>
            <person name="Wu L."/>
            <person name="Ma J."/>
        </authorList>
    </citation>
    <scope>NUCLEOTIDE SEQUENCE [LARGE SCALE GENOMIC DNA]</scope>
    <source>
        <strain evidence="9">CCUG 59129</strain>
    </source>
</reference>
<dbReference type="InterPro" id="IPR048395">
    <property type="entry name" value="Glyco_hydro_31_C"/>
</dbReference>
<dbReference type="InterPro" id="IPR013780">
    <property type="entry name" value="Glyco_hydro_b"/>
</dbReference>
<dbReference type="SUPFAM" id="SSF51445">
    <property type="entry name" value="(Trans)glycosidases"/>
    <property type="match status" value="1"/>
</dbReference>
<dbReference type="InterPro" id="IPR000322">
    <property type="entry name" value="Glyco_hydro_31_TIM"/>
</dbReference>
<protein>
    <submittedName>
        <fullName evidence="8">Helix-turn-helix domain-containing protein</fullName>
    </submittedName>
</protein>
<evidence type="ECO:0000313" key="9">
    <source>
        <dbReference type="Proteomes" id="UP001596989"/>
    </source>
</evidence>
<keyword evidence="2" id="KW-0805">Transcription regulation</keyword>
<accession>A0ABW3HL11</accession>
<evidence type="ECO:0000256" key="5">
    <source>
        <dbReference type="RuleBase" id="RU361185"/>
    </source>
</evidence>
<keyword evidence="5" id="KW-0378">Hydrolase</keyword>
<keyword evidence="5" id="KW-0326">Glycosidase</keyword>
<evidence type="ECO:0000256" key="4">
    <source>
        <dbReference type="ARBA" id="ARBA00023163"/>
    </source>
</evidence>
<dbReference type="InterPro" id="IPR018060">
    <property type="entry name" value="HTH_AraC"/>
</dbReference>
<dbReference type="Pfam" id="PF12833">
    <property type="entry name" value="HTH_18"/>
    <property type="match status" value="1"/>
</dbReference>
<dbReference type="InterPro" id="IPR009057">
    <property type="entry name" value="Homeodomain-like_sf"/>
</dbReference>
<dbReference type="Gene3D" id="2.60.40.1760">
    <property type="entry name" value="glycosyl hydrolase (family 31)"/>
    <property type="match status" value="1"/>
</dbReference>
<evidence type="ECO:0000256" key="2">
    <source>
        <dbReference type="ARBA" id="ARBA00023015"/>
    </source>
</evidence>
<dbReference type="Pfam" id="PF01055">
    <property type="entry name" value="Glyco_hydro_31_2nd"/>
    <property type="match status" value="1"/>
</dbReference>
<dbReference type="InterPro" id="IPR011013">
    <property type="entry name" value="Gal_mutarotase_sf_dom"/>
</dbReference>
<dbReference type="PROSITE" id="PS01124">
    <property type="entry name" value="HTH_ARAC_FAMILY_2"/>
    <property type="match status" value="1"/>
</dbReference>
<dbReference type="Proteomes" id="UP001596989">
    <property type="component" value="Unassembled WGS sequence"/>
</dbReference>
<dbReference type="EMBL" id="JBHTJZ010000004">
    <property type="protein sequence ID" value="MFD0958178.1"/>
    <property type="molecule type" value="Genomic_DNA"/>
</dbReference>
<dbReference type="Gene3D" id="3.20.20.80">
    <property type="entry name" value="Glycosidases"/>
    <property type="match status" value="2"/>
</dbReference>
<dbReference type="Gene3D" id="2.60.40.1180">
    <property type="entry name" value="Golgi alpha-mannosidase II"/>
    <property type="match status" value="2"/>
</dbReference>
<feature type="region of interest" description="Disordered" evidence="6">
    <location>
        <begin position="743"/>
        <end position="802"/>
    </location>
</feature>
<dbReference type="Gene3D" id="1.10.10.60">
    <property type="entry name" value="Homeodomain-like"/>
    <property type="match status" value="2"/>
</dbReference>
<dbReference type="CDD" id="cd14752">
    <property type="entry name" value="GH31_N"/>
    <property type="match status" value="1"/>
</dbReference>
<dbReference type="SUPFAM" id="SSF51011">
    <property type="entry name" value="Glycosyl hydrolase domain"/>
    <property type="match status" value="1"/>
</dbReference>
<dbReference type="SUPFAM" id="SSF74650">
    <property type="entry name" value="Galactose mutarotase-like"/>
    <property type="match status" value="1"/>
</dbReference>
<comment type="caution">
    <text evidence="8">The sequence shown here is derived from an EMBL/GenBank/DDBJ whole genome shotgun (WGS) entry which is preliminary data.</text>
</comment>
<evidence type="ECO:0000259" key="7">
    <source>
        <dbReference type="PROSITE" id="PS01124"/>
    </source>
</evidence>
<dbReference type="PANTHER" id="PTHR43863:SF2">
    <property type="entry name" value="MALTASE-GLUCOAMYLASE"/>
    <property type="match status" value="1"/>
</dbReference>
<dbReference type="Pfam" id="PF17137">
    <property type="entry name" value="DUF5110"/>
    <property type="match status" value="1"/>
</dbReference>
<dbReference type="InterPro" id="IPR017853">
    <property type="entry name" value="GH"/>
</dbReference>
<dbReference type="SUPFAM" id="SSF46689">
    <property type="entry name" value="Homeodomain-like"/>
    <property type="match status" value="2"/>
</dbReference>
<name>A0ABW3HL11_9BACL</name>